<evidence type="ECO:0000259" key="5">
    <source>
        <dbReference type="PROSITE" id="PS50052"/>
    </source>
</evidence>
<gene>
    <name evidence="8" type="ORF">GPM918_LOCUS26087</name>
    <name evidence="9" type="ORF">SRO942_LOCUS26176</name>
</gene>
<feature type="domain" description="SH3" evidence="4">
    <location>
        <begin position="148"/>
        <end position="224"/>
    </location>
</feature>
<dbReference type="InterPro" id="IPR008145">
    <property type="entry name" value="GK/Ca_channel_bsu"/>
</dbReference>
<dbReference type="InterPro" id="IPR020590">
    <property type="entry name" value="Guanylate_kinase_CS"/>
</dbReference>
<keyword evidence="10" id="KW-1185">Reference proteome</keyword>
<dbReference type="InterPro" id="IPR001452">
    <property type="entry name" value="SH3_domain"/>
</dbReference>
<feature type="domain" description="L27" evidence="7">
    <location>
        <begin position="1"/>
        <end position="17"/>
    </location>
</feature>
<evidence type="ECO:0000313" key="9">
    <source>
        <dbReference type="EMBL" id="CAF4018776.1"/>
    </source>
</evidence>
<dbReference type="SMART" id="SM00326">
    <property type="entry name" value="SH3"/>
    <property type="match status" value="1"/>
</dbReference>
<sequence length="469" mass="53516">ALLQVHDVVAQEVYGDEAIRVTPPLGGNSQFNDGSEDLNGNGTGGIDVQPDSACDVTRVRLVQFQRNTDEPMGITLRMTENKRCLVARIMHGGMIHRQGTLHVGDEIKEINAKPVSDHPIQHLQQMLRDARGSITFKIVPSYRSQPPPCDIYVKVLFNYDPKDDEIIPCSQAGIKFQIGDILQIISKDDHNWWQARKLLDILSNTNNVGPAGLIPSPELQEWRIATHAIEKAKDGSANCGVFGRKRKVYKDKYLAKHNAVFDQLDLVTYEEVIRLPEFRRKTLVLLGAHGVGRRHIKNTLITSQPKRFAYPIPHTTRLPKKDEENGKNYYFVTHEEMMRDIANNEYLEYGTHEDAMYGTKLETIRNIHRQGLMAILDVEPQALKVLRTAEFAPFVVFIAAPDLSQIKDIKEDDSLERLVKESELLHQAYGHYFDLIILNNDIEETIRTLQDSIERINQQPQWVPVSWVY</sequence>
<feature type="domain" description="PDZ" evidence="6">
    <location>
        <begin position="61"/>
        <end position="142"/>
    </location>
</feature>
<evidence type="ECO:0000313" key="8">
    <source>
        <dbReference type="EMBL" id="CAF1250030.1"/>
    </source>
</evidence>
<dbReference type="Proteomes" id="UP000681722">
    <property type="component" value="Unassembled WGS sequence"/>
</dbReference>
<evidence type="ECO:0008006" key="11">
    <source>
        <dbReference type="Google" id="ProtNLM"/>
    </source>
</evidence>
<dbReference type="InterPro" id="IPR036034">
    <property type="entry name" value="PDZ_sf"/>
</dbReference>
<evidence type="ECO:0000259" key="7">
    <source>
        <dbReference type="PROSITE" id="PS51022"/>
    </source>
</evidence>
<dbReference type="Pfam" id="PF00625">
    <property type="entry name" value="Guanylate_kin"/>
    <property type="match status" value="1"/>
</dbReference>
<dbReference type="Pfam" id="PF00595">
    <property type="entry name" value="PDZ"/>
    <property type="match status" value="1"/>
</dbReference>
<evidence type="ECO:0000256" key="2">
    <source>
        <dbReference type="ARBA" id="ARBA00022443"/>
    </source>
</evidence>
<dbReference type="PROSITE" id="PS50052">
    <property type="entry name" value="GUANYLATE_KINASE_2"/>
    <property type="match status" value="1"/>
</dbReference>
<feature type="domain" description="Guanylate kinase-like" evidence="5">
    <location>
        <begin position="280"/>
        <end position="454"/>
    </location>
</feature>
<protein>
    <recommendedName>
        <fullName evidence="11">Peripheral plasma membrane protein CASK</fullName>
    </recommendedName>
</protein>
<dbReference type="OrthoDB" id="65789at2759"/>
<evidence type="ECO:0000259" key="4">
    <source>
        <dbReference type="PROSITE" id="PS50002"/>
    </source>
</evidence>
<feature type="non-terminal residue" evidence="8">
    <location>
        <position position="469"/>
    </location>
</feature>
<dbReference type="PANTHER" id="PTHR23122">
    <property type="entry name" value="MEMBRANE-ASSOCIATED GUANYLATE KINASE MAGUK"/>
    <property type="match status" value="1"/>
</dbReference>
<dbReference type="FunFam" id="3.40.50.300:FF:000146">
    <property type="entry name" value="MAGUK p55 subfamily member 6 isoform X1"/>
    <property type="match status" value="1"/>
</dbReference>
<dbReference type="InterPro" id="IPR004172">
    <property type="entry name" value="L27_dom"/>
</dbReference>
<dbReference type="PROSITE" id="PS50002">
    <property type="entry name" value="SH3"/>
    <property type="match status" value="1"/>
</dbReference>
<dbReference type="Gene3D" id="3.40.50.300">
    <property type="entry name" value="P-loop containing nucleotide triphosphate hydrolases"/>
    <property type="match status" value="1"/>
</dbReference>
<dbReference type="PROSITE" id="PS50106">
    <property type="entry name" value="PDZ"/>
    <property type="match status" value="1"/>
</dbReference>
<dbReference type="PROSITE" id="PS00856">
    <property type="entry name" value="GUANYLATE_KINASE_1"/>
    <property type="match status" value="1"/>
</dbReference>
<evidence type="ECO:0000259" key="6">
    <source>
        <dbReference type="PROSITE" id="PS50106"/>
    </source>
</evidence>
<evidence type="ECO:0000256" key="1">
    <source>
        <dbReference type="ARBA" id="ARBA00007014"/>
    </source>
</evidence>
<dbReference type="FunFam" id="2.30.42.10:FF:000016">
    <property type="entry name" value="peripheral plasma membrane protein CASK isoform X2"/>
    <property type="match status" value="1"/>
</dbReference>
<evidence type="ECO:0000256" key="3">
    <source>
        <dbReference type="PROSITE-ProRule" id="PRU00192"/>
    </source>
</evidence>
<dbReference type="PROSITE" id="PS51022">
    <property type="entry name" value="L27"/>
    <property type="match status" value="1"/>
</dbReference>
<dbReference type="InterPro" id="IPR008144">
    <property type="entry name" value="Guanylate_kin-like_dom"/>
</dbReference>
<dbReference type="InterPro" id="IPR050716">
    <property type="entry name" value="MAGUK"/>
</dbReference>
<dbReference type="EMBL" id="CAJNOQ010010374">
    <property type="protein sequence ID" value="CAF1250030.1"/>
    <property type="molecule type" value="Genomic_DNA"/>
</dbReference>
<name>A0A814ZZJ8_9BILA</name>
<dbReference type="InterPro" id="IPR036028">
    <property type="entry name" value="SH3-like_dom_sf"/>
</dbReference>
<dbReference type="SUPFAM" id="SSF50044">
    <property type="entry name" value="SH3-domain"/>
    <property type="match status" value="1"/>
</dbReference>
<dbReference type="Proteomes" id="UP000663829">
    <property type="component" value="Unassembled WGS sequence"/>
</dbReference>
<dbReference type="EMBL" id="CAJOBC010014169">
    <property type="protein sequence ID" value="CAF4018776.1"/>
    <property type="molecule type" value="Genomic_DNA"/>
</dbReference>
<dbReference type="AlphaFoldDB" id="A0A814ZZJ8"/>
<organism evidence="8 10">
    <name type="scientific">Didymodactylos carnosus</name>
    <dbReference type="NCBI Taxonomy" id="1234261"/>
    <lineage>
        <taxon>Eukaryota</taxon>
        <taxon>Metazoa</taxon>
        <taxon>Spiralia</taxon>
        <taxon>Gnathifera</taxon>
        <taxon>Rotifera</taxon>
        <taxon>Eurotatoria</taxon>
        <taxon>Bdelloidea</taxon>
        <taxon>Philodinida</taxon>
        <taxon>Philodinidae</taxon>
        <taxon>Didymodactylos</taxon>
    </lineage>
</organism>
<reference evidence="8" key="1">
    <citation type="submission" date="2021-02" db="EMBL/GenBank/DDBJ databases">
        <authorList>
            <person name="Nowell W R."/>
        </authorList>
    </citation>
    <scope>NUCLEOTIDE SEQUENCE</scope>
</reference>
<dbReference type="InterPro" id="IPR001478">
    <property type="entry name" value="PDZ"/>
</dbReference>
<dbReference type="SMART" id="SM00072">
    <property type="entry name" value="GuKc"/>
    <property type="match status" value="1"/>
</dbReference>
<proteinExistence type="inferred from homology"/>
<dbReference type="Gene3D" id="2.30.30.40">
    <property type="entry name" value="SH3 Domains"/>
    <property type="match status" value="1"/>
</dbReference>
<dbReference type="Pfam" id="PF07653">
    <property type="entry name" value="SH3_2"/>
    <property type="match status" value="1"/>
</dbReference>
<dbReference type="CDD" id="cd00071">
    <property type="entry name" value="GMPK"/>
    <property type="match status" value="1"/>
</dbReference>
<dbReference type="InterPro" id="IPR027417">
    <property type="entry name" value="P-loop_NTPase"/>
</dbReference>
<keyword evidence="2 3" id="KW-0728">SH3 domain</keyword>
<dbReference type="SUPFAM" id="SSF50156">
    <property type="entry name" value="PDZ domain-like"/>
    <property type="match status" value="1"/>
</dbReference>
<dbReference type="Gene3D" id="2.30.42.10">
    <property type="match status" value="1"/>
</dbReference>
<evidence type="ECO:0000313" key="10">
    <source>
        <dbReference type="Proteomes" id="UP000663829"/>
    </source>
</evidence>
<dbReference type="SMART" id="SM00228">
    <property type="entry name" value="PDZ"/>
    <property type="match status" value="1"/>
</dbReference>
<comment type="similarity">
    <text evidence="1">Belongs to the MAGUK family.</text>
</comment>
<accession>A0A814ZZJ8</accession>
<comment type="caution">
    <text evidence="8">The sequence shown here is derived from an EMBL/GenBank/DDBJ whole genome shotgun (WGS) entry which is preliminary data.</text>
</comment>
<dbReference type="SUPFAM" id="SSF52540">
    <property type="entry name" value="P-loop containing nucleoside triphosphate hydrolases"/>
    <property type="match status" value="1"/>
</dbReference>